<evidence type="ECO:0000313" key="2">
    <source>
        <dbReference type="Proteomes" id="UP001066276"/>
    </source>
</evidence>
<proteinExistence type="predicted"/>
<sequence>MPLLFRRCPAPTPNIRSQPVRTCSFTQFVLPLTWKPLCLVDRSQPTRTQRRFRCLFILGDHRFLKHSNHSPAVWSSEAEYRCPAAGPQVSVLYNLVAPFRSRALVRCPCGRRPLRLTA</sequence>
<accession>A0AAV7TT86</accession>
<dbReference type="AlphaFoldDB" id="A0AAV7TT86"/>
<comment type="caution">
    <text evidence="1">The sequence shown here is derived from an EMBL/GenBank/DDBJ whole genome shotgun (WGS) entry which is preliminary data.</text>
</comment>
<evidence type="ECO:0000313" key="1">
    <source>
        <dbReference type="EMBL" id="KAJ1179847.1"/>
    </source>
</evidence>
<name>A0AAV7TT86_PLEWA</name>
<protein>
    <submittedName>
        <fullName evidence="1">Uncharacterized protein</fullName>
    </submittedName>
</protein>
<keyword evidence="2" id="KW-1185">Reference proteome</keyword>
<gene>
    <name evidence="1" type="ORF">NDU88_005080</name>
</gene>
<reference evidence="1" key="1">
    <citation type="journal article" date="2022" name="bioRxiv">
        <title>Sequencing and chromosome-scale assembly of the giantPleurodeles waltlgenome.</title>
        <authorList>
            <person name="Brown T."/>
            <person name="Elewa A."/>
            <person name="Iarovenko S."/>
            <person name="Subramanian E."/>
            <person name="Araus A.J."/>
            <person name="Petzold A."/>
            <person name="Susuki M."/>
            <person name="Suzuki K.-i.T."/>
            <person name="Hayashi T."/>
            <person name="Toyoda A."/>
            <person name="Oliveira C."/>
            <person name="Osipova E."/>
            <person name="Leigh N.D."/>
            <person name="Simon A."/>
            <person name="Yun M.H."/>
        </authorList>
    </citation>
    <scope>NUCLEOTIDE SEQUENCE</scope>
    <source>
        <strain evidence="1">20211129_DDA</strain>
        <tissue evidence="1">Liver</tissue>
    </source>
</reference>
<organism evidence="1 2">
    <name type="scientific">Pleurodeles waltl</name>
    <name type="common">Iberian ribbed newt</name>
    <dbReference type="NCBI Taxonomy" id="8319"/>
    <lineage>
        <taxon>Eukaryota</taxon>
        <taxon>Metazoa</taxon>
        <taxon>Chordata</taxon>
        <taxon>Craniata</taxon>
        <taxon>Vertebrata</taxon>
        <taxon>Euteleostomi</taxon>
        <taxon>Amphibia</taxon>
        <taxon>Batrachia</taxon>
        <taxon>Caudata</taxon>
        <taxon>Salamandroidea</taxon>
        <taxon>Salamandridae</taxon>
        <taxon>Pleurodelinae</taxon>
        <taxon>Pleurodeles</taxon>
    </lineage>
</organism>
<dbReference type="EMBL" id="JANPWB010000006">
    <property type="protein sequence ID" value="KAJ1179847.1"/>
    <property type="molecule type" value="Genomic_DNA"/>
</dbReference>
<dbReference type="Proteomes" id="UP001066276">
    <property type="component" value="Chromosome 3_2"/>
</dbReference>